<evidence type="ECO:0000313" key="4">
    <source>
        <dbReference type="EMBL" id="CAH01168.1"/>
    </source>
</evidence>
<protein>
    <submittedName>
        <fullName evidence="4">KLLA0C02695p</fullName>
    </submittedName>
</protein>
<dbReference type="InterPro" id="IPR046362">
    <property type="entry name" value="Zw10/DSL1_C_sf"/>
</dbReference>
<dbReference type="Pfam" id="PF11989">
    <property type="entry name" value="Dsl1_C"/>
    <property type="match status" value="1"/>
</dbReference>
<dbReference type="Gene3D" id="1.10.287.3290">
    <property type="match status" value="1"/>
</dbReference>
<dbReference type="InParanoid" id="Q6CUS2"/>
<dbReference type="GO" id="GO:0005737">
    <property type="term" value="C:cytoplasm"/>
    <property type="evidence" value="ECO:0007669"/>
    <property type="project" value="GOC"/>
</dbReference>
<accession>Q6CUS2</accession>
<evidence type="ECO:0000259" key="3">
    <source>
        <dbReference type="Pfam" id="PF11989"/>
    </source>
</evidence>
<dbReference type="InterPro" id="IPR021875">
    <property type="entry name" value="Dsl1_N_dom"/>
</dbReference>
<dbReference type="PDBsum" id="3K8P"/>
<name>Q6CUS2_KLULA</name>
<reference evidence="4 5" key="1">
    <citation type="journal article" date="2004" name="Nature">
        <title>Genome evolution in yeasts.</title>
        <authorList>
            <consortium name="Genolevures"/>
            <person name="Dujon B."/>
            <person name="Sherman D."/>
            <person name="Fischer G."/>
            <person name="Durrens P."/>
            <person name="Casaregola S."/>
            <person name="Lafontaine I."/>
            <person name="de Montigny J."/>
            <person name="Marck C."/>
            <person name="Neuveglise C."/>
            <person name="Talla E."/>
            <person name="Goffard N."/>
            <person name="Frangeul L."/>
            <person name="Aigle M."/>
            <person name="Anthouard V."/>
            <person name="Babour A."/>
            <person name="Barbe V."/>
            <person name="Barnay S."/>
            <person name="Blanchin S."/>
            <person name="Beckerich J.M."/>
            <person name="Beyne E."/>
            <person name="Bleykasten C."/>
            <person name="Boisrame A."/>
            <person name="Boyer J."/>
            <person name="Cattolico L."/>
            <person name="Confanioleri F."/>
            <person name="de Daruvar A."/>
            <person name="Despons L."/>
            <person name="Fabre E."/>
            <person name="Fairhead C."/>
            <person name="Ferry-Dumazet H."/>
            <person name="Groppi A."/>
            <person name="Hantraye F."/>
            <person name="Hennequin C."/>
            <person name="Jauniaux N."/>
            <person name="Joyet P."/>
            <person name="Kachouri R."/>
            <person name="Kerrest A."/>
            <person name="Koszul R."/>
            <person name="Lemaire M."/>
            <person name="Lesur I."/>
            <person name="Ma L."/>
            <person name="Muller H."/>
            <person name="Nicaud J.M."/>
            <person name="Nikolski M."/>
            <person name="Oztas S."/>
            <person name="Ozier-Kalogeropoulos O."/>
            <person name="Pellenz S."/>
            <person name="Potier S."/>
            <person name="Richard G.F."/>
            <person name="Straub M.L."/>
            <person name="Suleau A."/>
            <person name="Swennene D."/>
            <person name="Tekaia F."/>
            <person name="Wesolowski-Louvel M."/>
            <person name="Westhof E."/>
            <person name="Wirth B."/>
            <person name="Zeniou-Meyer M."/>
            <person name="Zivanovic I."/>
            <person name="Bolotin-Fukuhara M."/>
            <person name="Thierry A."/>
            <person name="Bouchier C."/>
            <person name="Caudron B."/>
            <person name="Scarpelli C."/>
            <person name="Gaillardin C."/>
            <person name="Weissenbach J."/>
            <person name="Wincker P."/>
            <person name="Souciet J.L."/>
        </authorList>
    </citation>
    <scope>NUCLEOTIDE SEQUENCE [LARGE SCALE GENOMIC DNA]</scope>
    <source>
        <strain evidence="5">ATCC 8585 / CBS 2359 / DSM 70799 / NBRC 1267 / NRRL Y-1140 / WM37</strain>
    </source>
</reference>
<feature type="region of interest" description="Disordered" evidence="1">
    <location>
        <begin position="374"/>
        <end position="410"/>
    </location>
</feature>
<feature type="domain" description="Retrograde transport protein Dsl1 N-terminal" evidence="2">
    <location>
        <begin position="12"/>
        <end position="352"/>
    </location>
</feature>
<dbReference type="SMR" id="Q6CUS2"/>
<dbReference type="Proteomes" id="UP000000598">
    <property type="component" value="Chromosome C"/>
</dbReference>
<evidence type="ECO:0000256" key="1">
    <source>
        <dbReference type="SAM" id="MobiDB-lite"/>
    </source>
</evidence>
<dbReference type="KEGG" id="kla:KLLA0_C02695g"/>
<dbReference type="EvolutionaryTrace" id="Q6CUS2"/>
<dbReference type="Gene3D" id="1.20.58.1440">
    <property type="match status" value="2"/>
</dbReference>
<reference evidence="7" key="3">
    <citation type="journal article" date="2024" name="Nat. Struct. Mol. Biol.">
        <title>Structure of a membrane tethering complex incorporating multiple SNAREs.</title>
        <authorList>
            <person name="DAmico K.A."/>
            <person name="Stanton A.E."/>
            <person name="Shirkey J.D."/>
            <person name="Travis S.M."/>
            <person name="Jeffrey P.D."/>
            <person name="Hughson F.M."/>
        </authorList>
    </citation>
    <scope>X-RAY CRYSTALLOGRAPHY (5.73 ANGSTROMS) OF 332-366 AND 424-686</scope>
</reference>
<dbReference type="GO" id="GO:0006888">
    <property type="term" value="P:endoplasmic reticulum to Golgi vesicle-mediated transport"/>
    <property type="evidence" value="ECO:0007669"/>
    <property type="project" value="TreeGrafter"/>
</dbReference>
<dbReference type="eggNOG" id="ENOG502QR7Q">
    <property type="taxonomic scope" value="Eukaryota"/>
</dbReference>
<evidence type="ECO:0007829" key="7">
    <source>
        <dbReference type="PDB" id="8FTU"/>
    </source>
</evidence>
<sequence>MATLEKLLNDLLSDTSALSQAIEADPQFKSSDSVHPKPNSKLLEEVLREDSDLTKDLAKYNQYKILSDLLKEFNTNYELNELENCYYSLQNIHKKFKDVNISGESFRFQQSVATYIDCLHLNVLERFKEVSNMFYTISGNEMMFKKTIELDSVEFNFDEMVELFENNFFDHNMIDQTHWFIASTNLETYKDKEIVLLQEILDDTVKLNPLIKFFKEFVFDEKCIMVRAEPGKLTLATSEYNSLDQIKSYQTLTTFIENDLSKHAKESVMIHFGNVLLTELLKIIRANPELLSNDKEQTTEIISSIHDSLTKISEETEWAYDGFELNRILKDENIYTTLKFESMMQQRVIQIRSIPEEEYHELVSVQFKTDGGKYEKGEKQDLELSEKKTENGKDTESWGWNENQDSDEHDGWDEELDIDVDNVPIQVSVFVQSAAKVFTEFEQGCDTIGRSKVESIYLYKFNLLQTAFFAMVSEKVNDWTQLYKDVRYLYTENPKLLQLMELNSRRLDLNLNLIKKTIYKLVNDQLQELKDNERTPDWDITISSLLPYLKKTALPTLYKLEDNTILVALIRYIVHDLVIDNILHWRVISEKSSENLSEFIMLLLSGLEIPRLNLIETYRHSREKLGILSKILTAHLKDILEMFYEGEFFLFETDEIVQWIILLFADTPTRRDCIDEIRRVREEATD</sequence>
<dbReference type="InterPro" id="IPR038442">
    <property type="entry name" value="Dsl1_N_sf"/>
</dbReference>
<dbReference type="STRING" id="284590.Q6CUS2"/>
<dbReference type="PaxDb" id="284590-Q6CUS2"/>
<dbReference type="PANTHER" id="PTHR12205">
    <property type="entry name" value="CENTROMERE/KINETOCHORE PROTEIN ZW10"/>
    <property type="match status" value="1"/>
</dbReference>
<dbReference type="AlphaFoldDB" id="Q6CUS2"/>
<dbReference type="PANTHER" id="PTHR12205:SF0">
    <property type="entry name" value="CENTROMERE_KINETOCHORE PROTEIN ZW10 HOMOLOG"/>
    <property type="match status" value="1"/>
</dbReference>
<dbReference type="PDB" id="3K8P">
    <property type="method" value="X-ray"/>
    <property type="resolution" value="2.60 A"/>
    <property type="chains" value="C=332-686"/>
</dbReference>
<feature type="domain" description="Retrograde transport protein Dsl1 C-terminal" evidence="3">
    <location>
        <begin position="496"/>
        <end position="686"/>
    </location>
</feature>
<reference evidence="6" key="2">
    <citation type="journal article" date="2009" name="Cell">
        <title>A structure-based mechanism for vesicle capture by the multisubunit tethering complex Dsl1.</title>
        <authorList>
            <person name="Ren Y."/>
            <person name="Yip C.K."/>
            <person name="Tripathi A."/>
            <person name="Huie D."/>
            <person name="Jeffrey P.D."/>
            <person name="Walz T."/>
            <person name="Hughson F.M."/>
        </authorList>
    </citation>
    <scope>X-RAY CRYSTALLOGRAPHY (2.60 ANGSTROMS) OF 332-686</scope>
</reference>
<proteinExistence type="evidence at protein level"/>
<dbReference type="HOGENOM" id="CLU_357169_0_0_1"/>
<evidence type="ECO:0000259" key="2">
    <source>
        <dbReference type="Pfam" id="PF11988"/>
    </source>
</evidence>
<dbReference type="PDB" id="8FTU">
    <property type="method" value="X-ray"/>
    <property type="resolution" value="5.73 A"/>
    <property type="chains" value="C=332-366, C=424-686"/>
</dbReference>
<dbReference type="Pfam" id="PF11988">
    <property type="entry name" value="Dsl1_N"/>
    <property type="match status" value="1"/>
</dbReference>
<keyword evidence="6 7" id="KW-0002">3D-structure</keyword>
<dbReference type="OMA" id="NHLKDIM"/>
<dbReference type="InterPro" id="IPR021876">
    <property type="entry name" value="Dsl1_C"/>
</dbReference>
<dbReference type="GO" id="GO:1990423">
    <property type="term" value="C:RZZ complex"/>
    <property type="evidence" value="ECO:0007669"/>
    <property type="project" value="TreeGrafter"/>
</dbReference>
<gene>
    <name evidence="4" type="ORF">KLLA0_C02695g</name>
</gene>
<evidence type="ECO:0007829" key="6">
    <source>
        <dbReference type="PDB" id="3K8P"/>
    </source>
</evidence>
<dbReference type="EMBL" id="CR382123">
    <property type="protein sequence ID" value="CAH01168.1"/>
    <property type="molecule type" value="Genomic_DNA"/>
</dbReference>
<dbReference type="Gene3D" id="1.20.58.2230">
    <property type="entry name" value="Retrograde transport protein Dsl1, N-terminal domain"/>
    <property type="match status" value="1"/>
</dbReference>
<evidence type="ECO:0000313" key="5">
    <source>
        <dbReference type="Proteomes" id="UP000000598"/>
    </source>
</evidence>
<dbReference type="FunCoup" id="Q6CUS2">
    <property type="interactions" value="52"/>
</dbReference>
<dbReference type="IntAct" id="Q6CUS2">
    <property type="interactions" value="1"/>
</dbReference>
<feature type="compositionally biased region" description="Basic and acidic residues" evidence="1">
    <location>
        <begin position="374"/>
        <end position="396"/>
    </location>
</feature>
<dbReference type="Gene3D" id="1.10.357.150">
    <property type="match status" value="1"/>
</dbReference>
<dbReference type="GO" id="GO:0007094">
    <property type="term" value="P:mitotic spindle assembly checkpoint signaling"/>
    <property type="evidence" value="ECO:0007669"/>
    <property type="project" value="TreeGrafter"/>
</dbReference>
<keyword evidence="5" id="KW-1185">Reference proteome</keyword>
<organism evidence="4 5">
    <name type="scientific">Kluyveromyces lactis (strain ATCC 8585 / CBS 2359 / DSM 70799 / NBRC 1267 / NRRL Y-1140 / WM37)</name>
    <name type="common">Yeast</name>
    <name type="synonym">Candida sphaerica</name>
    <dbReference type="NCBI Taxonomy" id="284590"/>
    <lineage>
        <taxon>Eukaryota</taxon>
        <taxon>Fungi</taxon>
        <taxon>Dikarya</taxon>
        <taxon>Ascomycota</taxon>
        <taxon>Saccharomycotina</taxon>
        <taxon>Saccharomycetes</taxon>
        <taxon>Saccharomycetales</taxon>
        <taxon>Saccharomycetaceae</taxon>
        <taxon>Kluyveromyces</taxon>
    </lineage>
</organism>